<evidence type="ECO:0000313" key="9">
    <source>
        <dbReference type="EMBL" id="KAK1614793.1"/>
    </source>
</evidence>
<keyword evidence="3" id="KW-0812">Transmembrane</keyword>
<comment type="subcellular location">
    <subcellularLocation>
        <location evidence="1">Membrane</location>
        <topology evidence="1">Single-pass membrane protein</topology>
    </subcellularLocation>
</comment>
<gene>
    <name evidence="9" type="ORF">QYE76_020310</name>
</gene>
<evidence type="ECO:0000256" key="2">
    <source>
        <dbReference type="ARBA" id="ARBA00022614"/>
    </source>
</evidence>
<keyword evidence="7" id="KW-0472">Membrane</keyword>
<accession>A0AAD8VS27</accession>
<reference evidence="9" key="1">
    <citation type="submission" date="2023-07" db="EMBL/GenBank/DDBJ databases">
        <title>A chromosome-level genome assembly of Lolium multiflorum.</title>
        <authorList>
            <person name="Chen Y."/>
            <person name="Copetti D."/>
            <person name="Kolliker R."/>
            <person name="Studer B."/>
        </authorList>
    </citation>
    <scope>NUCLEOTIDE SEQUENCE</scope>
    <source>
        <strain evidence="9">02402/16</strain>
        <tissue evidence="9">Leaf</tissue>
    </source>
</reference>
<evidence type="ECO:0000256" key="3">
    <source>
        <dbReference type="ARBA" id="ARBA00022692"/>
    </source>
</evidence>
<dbReference type="InterPro" id="IPR032675">
    <property type="entry name" value="LRR_dom_sf"/>
</dbReference>
<dbReference type="PANTHER" id="PTHR48007">
    <property type="entry name" value="LEUCINE-RICH REPEAT RECEPTOR-LIKE PROTEIN KINASE PXC1"/>
    <property type="match status" value="1"/>
</dbReference>
<evidence type="ECO:0000256" key="5">
    <source>
        <dbReference type="ARBA" id="ARBA00022737"/>
    </source>
</evidence>
<dbReference type="InterPro" id="IPR013210">
    <property type="entry name" value="LRR_N_plant-typ"/>
</dbReference>
<name>A0AAD8VS27_LOLMU</name>
<organism evidence="9 10">
    <name type="scientific">Lolium multiflorum</name>
    <name type="common">Italian ryegrass</name>
    <name type="synonym">Lolium perenne subsp. multiflorum</name>
    <dbReference type="NCBI Taxonomy" id="4521"/>
    <lineage>
        <taxon>Eukaryota</taxon>
        <taxon>Viridiplantae</taxon>
        <taxon>Streptophyta</taxon>
        <taxon>Embryophyta</taxon>
        <taxon>Tracheophyta</taxon>
        <taxon>Spermatophyta</taxon>
        <taxon>Magnoliopsida</taxon>
        <taxon>Liliopsida</taxon>
        <taxon>Poales</taxon>
        <taxon>Poaceae</taxon>
        <taxon>BOP clade</taxon>
        <taxon>Pooideae</taxon>
        <taxon>Poodae</taxon>
        <taxon>Poeae</taxon>
        <taxon>Poeae Chloroplast Group 2 (Poeae type)</taxon>
        <taxon>Loliodinae</taxon>
        <taxon>Loliinae</taxon>
        <taxon>Lolium</taxon>
    </lineage>
</organism>
<evidence type="ECO:0000259" key="8">
    <source>
        <dbReference type="Pfam" id="PF08263"/>
    </source>
</evidence>
<dbReference type="AlphaFoldDB" id="A0AAD8VS27"/>
<dbReference type="Gene3D" id="3.80.10.10">
    <property type="entry name" value="Ribonuclease Inhibitor"/>
    <property type="match status" value="1"/>
</dbReference>
<evidence type="ECO:0000256" key="7">
    <source>
        <dbReference type="ARBA" id="ARBA00023136"/>
    </source>
</evidence>
<dbReference type="GO" id="GO:0016020">
    <property type="term" value="C:membrane"/>
    <property type="evidence" value="ECO:0007669"/>
    <property type="project" value="UniProtKB-SubCell"/>
</dbReference>
<dbReference type="InterPro" id="IPR011009">
    <property type="entry name" value="Kinase-like_dom_sf"/>
</dbReference>
<proteinExistence type="predicted"/>
<protein>
    <recommendedName>
        <fullName evidence="8">Leucine-rich repeat-containing N-terminal plant-type domain-containing protein</fullName>
    </recommendedName>
</protein>
<sequence>MCLLFSKMELSVRSHSTPGNYSPTAPAVGGCLPLATCDETEDDRQALLCFKSQLTAPAGILASWSNTSLDVCSWHGITCSTLSPRRVIALDLDSEGISGSIPVCIANLTSLTRLQLSNNSFHGEIPSELGVLSRLSKFNLSMNALEEYGMSEGISTKGDAYSFGVLLLQMMTGCSPTDEKFSGGGTLCELVDRAFPDNINAVADPVMLQDDSNKTEEG</sequence>
<evidence type="ECO:0000313" key="10">
    <source>
        <dbReference type="Proteomes" id="UP001231189"/>
    </source>
</evidence>
<dbReference type="Pfam" id="PF00560">
    <property type="entry name" value="LRR_1"/>
    <property type="match status" value="1"/>
</dbReference>
<keyword evidence="10" id="KW-1185">Reference proteome</keyword>
<evidence type="ECO:0000256" key="6">
    <source>
        <dbReference type="ARBA" id="ARBA00022989"/>
    </source>
</evidence>
<dbReference type="InterPro" id="IPR001611">
    <property type="entry name" value="Leu-rich_rpt"/>
</dbReference>
<dbReference type="PANTHER" id="PTHR48007:SF4">
    <property type="entry name" value="LEUCINE-RICH REPEAT RECEPTOR-LIKE PROTEIN KINASE PXC1"/>
    <property type="match status" value="1"/>
</dbReference>
<dbReference type="Proteomes" id="UP001231189">
    <property type="component" value="Unassembled WGS sequence"/>
</dbReference>
<feature type="domain" description="Leucine-rich repeat-containing N-terminal plant-type" evidence="8">
    <location>
        <begin position="41"/>
        <end position="80"/>
    </location>
</feature>
<dbReference type="SUPFAM" id="SSF56112">
    <property type="entry name" value="Protein kinase-like (PK-like)"/>
    <property type="match status" value="1"/>
</dbReference>
<dbReference type="FunFam" id="3.80.10.10:FF:000129">
    <property type="entry name" value="Leucine-rich repeat receptor-like kinase"/>
    <property type="match status" value="1"/>
</dbReference>
<dbReference type="Pfam" id="PF08263">
    <property type="entry name" value="LRRNT_2"/>
    <property type="match status" value="1"/>
</dbReference>
<dbReference type="PROSITE" id="PS51257">
    <property type="entry name" value="PROKAR_LIPOPROTEIN"/>
    <property type="match status" value="1"/>
</dbReference>
<comment type="caution">
    <text evidence="9">The sequence shown here is derived from an EMBL/GenBank/DDBJ whole genome shotgun (WGS) entry which is preliminary data.</text>
</comment>
<dbReference type="InterPro" id="IPR046959">
    <property type="entry name" value="PRK1-6/SRF4-like"/>
</dbReference>
<evidence type="ECO:0000256" key="1">
    <source>
        <dbReference type="ARBA" id="ARBA00004167"/>
    </source>
</evidence>
<keyword evidence="5" id="KW-0677">Repeat</keyword>
<keyword evidence="6" id="KW-1133">Transmembrane helix</keyword>
<dbReference type="EMBL" id="JAUUTY010000006">
    <property type="protein sequence ID" value="KAK1614793.1"/>
    <property type="molecule type" value="Genomic_DNA"/>
</dbReference>
<keyword evidence="2" id="KW-0433">Leucine-rich repeat</keyword>
<keyword evidence="4" id="KW-0732">Signal</keyword>
<dbReference type="SUPFAM" id="SSF52058">
    <property type="entry name" value="L domain-like"/>
    <property type="match status" value="1"/>
</dbReference>
<evidence type="ECO:0000256" key="4">
    <source>
        <dbReference type="ARBA" id="ARBA00022729"/>
    </source>
</evidence>